<proteinExistence type="predicted"/>
<evidence type="ECO:0000313" key="1">
    <source>
        <dbReference type="EMBL" id="KAI7983916.1"/>
    </source>
</evidence>
<evidence type="ECO:0000313" key="2">
    <source>
        <dbReference type="Proteomes" id="UP001060215"/>
    </source>
</evidence>
<keyword evidence="1" id="KW-0407">Ion channel</keyword>
<keyword evidence="1" id="KW-0813">Transport</keyword>
<dbReference type="Proteomes" id="UP001060215">
    <property type="component" value="Chromosome 11"/>
</dbReference>
<organism evidence="1 2">
    <name type="scientific">Camellia lanceoleosa</name>
    <dbReference type="NCBI Taxonomy" id="1840588"/>
    <lineage>
        <taxon>Eukaryota</taxon>
        <taxon>Viridiplantae</taxon>
        <taxon>Streptophyta</taxon>
        <taxon>Embryophyta</taxon>
        <taxon>Tracheophyta</taxon>
        <taxon>Spermatophyta</taxon>
        <taxon>Magnoliopsida</taxon>
        <taxon>eudicotyledons</taxon>
        <taxon>Gunneridae</taxon>
        <taxon>Pentapetalae</taxon>
        <taxon>asterids</taxon>
        <taxon>Ericales</taxon>
        <taxon>Theaceae</taxon>
        <taxon>Camellia</taxon>
    </lineage>
</organism>
<reference evidence="1 2" key="1">
    <citation type="journal article" date="2022" name="Plant J.">
        <title>Chromosome-level genome of Camellia lanceoleosa provides a valuable resource for understanding genome evolution and self-incompatibility.</title>
        <authorList>
            <person name="Gong W."/>
            <person name="Xiao S."/>
            <person name="Wang L."/>
            <person name="Liao Z."/>
            <person name="Chang Y."/>
            <person name="Mo W."/>
            <person name="Hu G."/>
            <person name="Li W."/>
            <person name="Zhao G."/>
            <person name="Zhu H."/>
            <person name="Hu X."/>
            <person name="Ji K."/>
            <person name="Xiang X."/>
            <person name="Song Q."/>
            <person name="Yuan D."/>
            <person name="Jin S."/>
            <person name="Zhang L."/>
        </authorList>
    </citation>
    <scope>NUCLEOTIDE SEQUENCE [LARGE SCALE GENOMIC DNA]</scope>
    <source>
        <strain evidence="1">SQ_2022a</strain>
    </source>
</reference>
<comment type="caution">
    <text evidence="1">The sequence shown here is derived from an EMBL/GenBank/DDBJ whole genome shotgun (WGS) entry which is preliminary data.</text>
</comment>
<protein>
    <submittedName>
        <fullName evidence="1">Potassium channel KAT1</fullName>
    </submittedName>
</protein>
<gene>
    <name evidence="1" type="ORF">LOK49_LG15G02179</name>
</gene>
<sequence length="547" mass="62184">MSFSYAKNFLQLFSVDGFQKGIGCPNGFFSSDVLILSLGASINQATKLRTAWEMFLIIFVFFSAWISPFEFALLSYKQDVLFIINNIVNGFFATDIILTFFVAYLDSQTYILVDNQKSLTSLCMIFFTCRYISTWFVFDICSTVPFQSLSLLLTNHSTGIGFKLLNILDKDIQFNCFWTRCTKSISVTLFAVQCAGCLNYLIVDRYYDAKKTAFGVDMWLRFYYSIATLTGYGDLHAENPIEMFDIFFMLFNLGLTSYLVRNMTNLVVHWTGHTRNFLLKNSLDEINWPHTCRTKFCLTRLKFRTEGLKHQDKLNGLPKAICSSIAHYLFFPIVKNVHLFQHVSHDFLFPIGIHLFPSCFSFLTVPQMEAEYYPPKEDVILQNEAPTDLYILVSGAVDLIAHIDGHDQAIGKAGAGDVFGELGVLCHMPQPFTVRTTEISQIPRPDSSILMNIIQANTEDGHIIMNILFKKLNGLKSFGFGNQQRDLDLNIGEWLDGGLERENFSNVICDKPSVSQKHSHGVQFVQDMRAIDFHNSEIAGKNETGEV</sequence>
<accession>A0ACC0F923</accession>
<dbReference type="EMBL" id="CM045768">
    <property type="protein sequence ID" value="KAI7983916.1"/>
    <property type="molecule type" value="Genomic_DNA"/>
</dbReference>
<keyword evidence="2" id="KW-1185">Reference proteome</keyword>
<name>A0ACC0F923_9ERIC</name>
<keyword evidence="1" id="KW-0406">Ion transport</keyword>